<dbReference type="PRINTS" id="PR00032">
    <property type="entry name" value="HTHARAC"/>
</dbReference>
<dbReference type="RefSeq" id="WP_068023780.1">
    <property type="nucleotide sequence ID" value="NZ_QQAZ01000002.1"/>
</dbReference>
<evidence type="ECO:0000259" key="4">
    <source>
        <dbReference type="PROSITE" id="PS01124"/>
    </source>
</evidence>
<dbReference type="AlphaFoldDB" id="A0A370HC27"/>
<dbReference type="InterPro" id="IPR020449">
    <property type="entry name" value="Tscrpt_reg_AraC-type_HTH"/>
</dbReference>
<dbReference type="OrthoDB" id="9799345at2"/>
<proteinExistence type="predicted"/>
<protein>
    <submittedName>
        <fullName evidence="5">AraC family transcriptional regulator</fullName>
    </submittedName>
</protein>
<dbReference type="PANTHER" id="PTHR46796:SF6">
    <property type="entry name" value="ARAC SUBFAMILY"/>
    <property type="match status" value="1"/>
</dbReference>
<dbReference type="STRING" id="1210089.GCA_001613165_04831"/>
<dbReference type="PANTHER" id="PTHR46796">
    <property type="entry name" value="HTH-TYPE TRANSCRIPTIONAL ACTIVATOR RHAS-RELATED"/>
    <property type="match status" value="1"/>
</dbReference>
<keyword evidence="1" id="KW-0805">Transcription regulation</keyword>
<name>A0A370HC27_9NOCA</name>
<evidence type="ECO:0000256" key="2">
    <source>
        <dbReference type="ARBA" id="ARBA00023125"/>
    </source>
</evidence>
<dbReference type="Gene3D" id="1.10.10.60">
    <property type="entry name" value="Homeodomain-like"/>
    <property type="match status" value="1"/>
</dbReference>
<dbReference type="SMART" id="SM00342">
    <property type="entry name" value="HTH_ARAC"/>
    <property type="match status" value="1"/>
</dbReference>
<dbReference type="InterPro" id="IPR050204">
    <property type="entry name" value="AraC_XylS_family_regulators"/>
</dbReference>
<evidence type="ECO:0000256" key="3">
    <source>
        <dbReference type="ARBA" id="ARBA00023163"/>
    </source>
</evidence>
<keyword evidence="6" id="KW-1185">Reference proteome</keyword>
<dbReference type="PROSITE" id="PS01124">
    <property type="entry name" value="HTH_ARAC_FAMILY_2"/>
    <property type="match status" value="1"/>
</dbReference>
<reference evidence="5 6" key="1">
    <citation type="submission" date="2018-07" db="EMBL/GenBank/DDBJ databases">
        <title>Genomic Encyclopedia of Type Strains, Phase IV (KMG-IV): sequencing the most valuable type-strain genomes for metagenomic binning, comparative biology and taxonomic classification.</title>
        <authorList>
            <person name="Goeker M."/>
        </authorList>
    </citation>
    <scope>NUCLEOTIDE SEQUENCE [LARGE SCALE GENOMIC DNA]</scope>
    <source>
        <strain evidence="5 6">DSM 44952</strain>
    </source>
</reference>
<evidence type="ECO:0000313" key="6">
    <source>
        <dbReference type="Proteomes" id="UP000255355"/>
    </source>
</evidence>
<keyword evidence="2" id="KW-0238">DNA-binding</keyword>
<gene>
    <name evidence="5" type="ORF">DFR68_102610</name>
</gene>
<dbReference type="GO" id="GO:0003700">
    <property type="term" value="F:DNA-binding transcription factor activity"/>
    <property type="evidence" value="ECO:0007669"/>
    <property type="project" value="InterPro"/>
</dbReference>
<evidence type="ECO:0000313" key="5">
    <source>
        <dbReference type="EMBL" id="RDI54482.1"/>
    </source>
</evidence>
<dbReference type="InterPro" id="IPR018060">
    <property type="entry name" value="HTH_AraC"/>
</dbReference>
<organism evidence="5 6">
    <name type="scientific">Nocardia mexicana</name>
    <dbReference type="NCBI Taxonomy" id="279262"/>
    <lineage>
        <taxon>Bacteria</taxon>
        <taxon>Bacillati</taxon>
        <taxon>Actinomycetota</taxon>
        <taxon>Actinomycetes</taxon>
        <taxon>Mycobacteriales</taxon>
        <taxon>Nocardiaceae</taxon>
        <taxon>Nocardia</taxon>
    </lineage>
</organism>
<dbReference type="Pfam" id="PF14525">
    <property type="entry name" value="AraC_binding_2"/>
    <property type="match status" value="1"/>
</dbReference>
<evidence type="ECO:0000256" key="1">
    <source>
        <dbReference type="ARBA" id="ARBA00023015"/>
    </source>
</evidence>
<dbReference type="GO" id="GO:0043565">
    <property type="term" value="F:sequence-specific DNA binding"/>
    <property type="evidence" value="ECO:0007669"/>
    <property type="project" value="InterPro"/>
</dbReference>
<dbReference type="InterPro" id="IPR009057">
    <property type="entry name" value="Homeodomain-like_sf"/>
</dbReference>
<comment type="caution">
    <text evidence="5">The sequence shown here is derived from an EMBL/GenBank/DDBJ whole genome shotgun (WGS) entry which is preliminary data.</text>
</comment>
<dbReference type="InterPro" id="IPR035418">
    <property type="entry name" value="AraC-bd_2"/>
</dbReference>
<accession>A0A370HC27</accession>
<dbReference type="Pfam" id="PF12833">
    <property type="entry name" value="HTH_18"/>
    <property type="match status" value="1"/>
</dbReference>
<feature type="domain" description="HTH araC/xylS-type" evidence="4">
    <location>
        <begin position="220"/>
        <end position="319"/>
    </location>
</feature>
<sequence>MDGTPSNTVVEIRSTPELAPKQVFEQWEDVLSRSYAPVAVARPQLDRFHGRIRLATYDAVNVSSLSATAQQIYRSQRMLGAPADPVLWAVFSTNGFGRLEHAGRTAEYAPGGLLFYDTVRPLRAHFEGSWSIAPVQLPLSAVLERTGLSLGRLPTAVRIPSTGAIGIVERFCRGLLEMQDSDPAAATMLGEHAIDLVSSAVLLAAGVKMTEQPAQALARQQVLAFVKRHYTDPDLGVEQIARACAVSRRTLYRLFDTVDGGVSAVIRRRRIARAQAMLCADPARSTASIAAACGFASERNFYRLFKQETGTTPGEYRMAHR</sequence>
<dbReference type="Proteomes" id="UP000255355">
    <property type="component" value="Unassembled WGS sequence"/>
</dbReference>
<dbReference type="EMBL" id="QQAZ01000002">
    <property type="protein sequence ID" value="RDI54482.1"/>
    <property type="molecule type" value="Genomic_DNA"/>
</dbReference>
<keyword evidence="3" id="KW-0804">Transcription</keyword>
<dbReference type="SUPFAM" id="SSF46689">
    <property type="entry name" value="Homeodomain-like"/>
    <property type="match status" value="1"/>
</dbReference>